<keyword evidence="15" id="KW-1185">Reference proteome</keyword>
<dbReference type="Gene3D" id="3.30.1380.10">
    <property type="match status" value="1"/>
</dbReference>
<proteinExistence type="inferred from homology"/>
<dbReference type="Pfam" id="PF08291">
    <property type="entry name" value="Peptidase_M15_3"/>
    <property type="match status" value="1"/>
</dbReference>
<feature type="transmembrane region" description="Helical" evidence="12">
    <location>
        <begin position="189"/>
        <end position="210"/>
    </location>
</feature>
<dbReference type="Proteomes" id="UP000554286">
    <property type="component" value="Unassembled WGS sequence"/>
</dbReference>
<dbReference type="SUPFAM" id="SSF55166">
    <property type="entry name" value="Hedgehog/DD-peptidase"/>
    <property type="match status" value="1"/>
</dbReference>
<evidence type="ECO:0000259" key="13">
    <source>
        <dbReference type="Pfam" id="PF08291"/>
    </source>
</evidence>
<keyword evidence="12" id="KW-1133">Transmembrane helix</keyword>
<comment type="caution">
    <text evidence="14">The sequence shown here is derived from an EMBL/GenBank/DDBJ whole genome shotgun (WGS) entry which is preliminary data.</text>
</comment>
<evidence type="ECO:0000256" key="8">
    <source>
        <dbReference type="ARBA" id="ARBA00023049"/>
    </source>
</evidence>
<evidence type="ECO:0000313" key="15">
    <source>
        <dbReference type="Proteomes" id="UP000554286"/>
    </source>
</evidence>
<name>A0A7W6W9L7_9PROT</name>
<evidence type="ECO:0000256" key="2">
    <source>
        <dbReference type="ARBA" id="ARBA00004776"/>
    </source>
</evidence>
<protein>
    <recommendedName>
        <fullName evidence="11">Murein endopeptidase K</fullName>
    </recommendedName>
</protein>
<evidence type="ECO:0000256" key="12">
    <source>
        <dbReference type="SAM" id="Phobius"/>
    </source>
</evidence>
<keyword evidence="4" id="KW-0479">Metal-binding</keyword>
<keyword evidence="12" id="KW-0812">Transmembrane</keyword>
<dbReference type="AlphaFoldDB" id="A0A7W6W9L7"/>
<dbReference type="RefSeq" id="WP_184044503.1">
    <property type="nucleotide sequence ID" value="NZ_JACIGK010000012.1"/>
</dbReference>
<reference evidence="14 15" key="1">
    <citation type="submission" date="2020-08" db="EMBL/GenBank/DDBJ databases">
        <title>Genome sequencing of Purple Non-Sulfur Bacteria from various extreme environments.</title>
        <authorList>
            <person name="Mayer M."/>
        </authorList>
    </citation>
    <scope>NUCLEOTIDE SEQUENCE [LARGE SCALE GENOMIC DNA]</scope>
    <source>
        <strain evidence="14 15">JA131</strain>
    </source>
</reference>
<keyword evidence="7" id="KW-0862">Zinc</keyword>
<dbReference type="GO" id="GO:0008237">
    <property type="term" value="F:metallopeptidase activity"/>
    <property type="evidence" value="ECO:0007669"/>
    <property type="project" value="UniProtKB-KW"/>
</dbReference>
<keyword evidence="3" id="KW-0645">Protease</keyword>
<gene>
    <name evidence="14" type="ORF">GGD89_001916</name>
</gene>
<organism evidence="14 15">
    <name type="scientific">Roseospira visakhapatnamensis</name>
    <dbReference type="NCBI Taxonomy" id="390880"/>
    <lineage>
        <taxon>Bacteria</taxon>
        <taxon>Pseudomonadati</taxon>
        <taxon>Pseudomonadota</taxon>
        <taxon>Alphaproteobacteria</taxon>
        <taxon>Rhodospirillales</taxon>
        <taxon>Rhodospirillaceae</taxon>
        <taxon>Roseospira</taxon>
    </lineage>
</organism>
<evidence type="ECO:0000256" key="5">
    <source>
        <dbReference type="ARBA" id="ARBA00022729"/>
    </source>
</evidence>
<evidence type="ECO:0000256" key="9">
    <source>
        <dbReference type="ARBA" id="ARBA00023316"/>
    </source>
</evidence>
<dbReference type="InterPro" id="IPR010275">
    <property type="entry name" value="MepK"/>
</dbReference>
<evidence type="ECO:0000256" key="6">
    <source>
        <dbReference type="ARBA" id="ARBA00022801"/>
    </source>
</evidence>
<keyword evidence="6" id="KW-0378">Hydrolase</keyword>
<sequence>MDTPTLYAHWRDVPAGAWRWPHFSPAEIACRGTGELLVHPQALDALEALREALGHAPLILTSAYRSETHNRRVGGARRSKHREGTAFDIATGNHHPTVLRDAALGVGFQAAAWYPKQTFVHIDLGPPRTWGAPFPPRPVVHAEDATRFPPEATRPAPARVTTAVGGGATAVATGAGAVLETFDGDAARVAVVALILLVAAGVAAAWRLGWLTERAR</sequence>
<dbReference type="GO" id="GO:0046872">
    <property type="term" value="F:metal ion binding"/>
    <property type="evidence" value="ECO:0007669"/>
    <property type="project" value="UniProtKB-KW"/>
</dbReference>
<evidence type="ECO:0000256" key="1">
    <source>
        <dbReference type="ARBA" id="ARBA00001947"/>
    </source>
</evidence>
<dbReference type="InterPro" id="IPR013230">
    <property type="entry name" value="Peptidase_M15A_C"/>
</dbReference>
<keyword evidence="8" id="KW-0482">Metalloprotease</keyword>
<evidence type="ECO:0000256" key="11">
    <source>
        <dbReference type="ARBA" id="ARBA00093666"/>
    </source>
</evidence>
<dbReference type="InterPro" id="IPR009045">
    <property type="entry name" value="Zn_M74/Hedgehog-like"/>
</dbReference>
<dbReference type="GO" id="GO:0071555">
    <property type="term" value="P:cell wall organization"/>
    <property type="evidence" value="ECO:0007669"/>
    <property type="project" value="UniProtKB-KW"/>
</dbReference>
<dbReference type="GO" id="GO:0006508">
    <property type="term" value="P:proteolysis"/>
    <property type="evidence" value="ECO:0007669"/>
    <property type="project" value="UniProtKB-KW"/>
</dbReference>
<keyword evidence="12" id="KW-0472">Membrane</keyword>
<dbReference type="EMBL" id="JACIGK010000012">
    <property type="protein sequence ID" value="MBB4266285.1"/>
    <property type="molecule type" value="Genomic_DNA"/>
</dbReference>
<comment type="pathway">
    <text evidence="2">Cell wall biogenesis; cell wall polysaccharide biosynthesis.</text>
</comment>
<evidence type="ECO:0000256" key="4">
    <source>
        <dbReference type="ARBA" id="ARBA00022723"/>
    </source>
</evidence>
<keyword evidence="5" id="KW-0732">Signal</keyword>
<evidence type="ECO:0000256" key="3">
    <source>
        <dbReference type="ARBA" id="ARBA00022670"/>
    </source>
</evidence>
<accession>A0A7W6W9L7</accession>
<evidence type="ECO:0000313" key="14">
    <source>
        <dbReference type="EMBL" id="MBB4266285.1"/>
    </source>
</evidence>
<evidence type="ECO:0000256" key="10">
    <source>
        <dbReference type="ARBA" id="ARBA00093448"/>
    </source>
</evidence>
<evidence type="ECO:0000256" key="7">
    <source>
        <dbReference type="ARBA" id="ARBA00022833"/>
    </source>
</evidence>
<dbReference type="PANTHER" id="PTHR37425">
    <property type="match status" value="1"/>
</dbReference>
<comment type="similarity">
    <text evidence="10">Belongs to the peptidase M15 family.</text>
</comment>
<feature type="domain" description="Peptidase M15A C-terminal" evidence="13">
    <location>
        <begin position="22"/>
        <end position="123"/>
    </location>
</feature>
<keyword evidence="9" id="KW-0961">Cell wall biogenesis/degradation</keyword>
<dbReference type="PANTHER" id="PTHR37425:SF1">
    <property type="entry name" value="OUTER MEMBRANE PROTEIN"/>
    <property type="match status" value="1"/>
</dbReference>
<comment type="cofactor">
    <cofactor evidence="1">
        <name>Zn(2+)</name>
        <dbReference type="ChEBI" id="CHEBI:29105"/>
    </cofactor>
</comment>